<comment type="similarity">
    <text evidence="3">Belongs to the methyl-accepting chemotaxis (MCP) protein family.</text>
</comment>
<evidence type="ECO:0000256" key="1">
    <source>
        <dbReference type="ARBA" id="ARBA00004370"/>
    </source>
</evidence>
<dbReference type="EMBL" id="AP023326">
    <property type="protein sequence ID" value="BCI66465.1"/>
    <property type="molecule type" value="Genomic_DNA"/>
</dbReference>
<dbReference type="GO" id="GO:0006935">
    <property type="term" value="P:chemotaxis"/>
    <property type="evidence" value="ECO:0007669"/>
    <property type="project" value="TreeGrafter"/>
</dbReference>
<dbReference type="PROSITE" id="PS50885">
    <property type="entry name" value="HAMP"/>
    <property type="match status" value="2"/>
</dbReference>
<dbReference type="GO" id="GO:0004888">
    <property type="term" value="F:transmembrane signaling receptor activity"/>
    <property type="evidence" value="ECO:0007669"/>
    <property type="project" value="TreeGrafter"/>
</dbReference>
<evidence type="ECO:0000256" key="2">
    <source>
        <dbReference type="ARBA" id="ARBA00022500"/>
    </source>
</evidence>
<dbReference type="Pfam" id="PF00015">
    <property type="entry name" value="MCPsignal"/>
    <property type="match status" value="1"/>
</dbReference>
<dbReference type="PANTHER" id="PTHR43531:SF11">
    <property type="entry name" value="METHYL-ACCEPTING CHEMOTAXIS PROTEIN 3"/>
    <property type="match status" value="1"/>
</dbReference>
<keyword evidence="6" id="KW-1133">Transmembrane helix</keyword>
<dbReference type="InterPro" id="IPR004089">
    <property type="entry name" value="MCPsignal_dom"/>
</dbReference>
<dbReference type="Gene3D" id="6.10.340.10">
    <property type="match status" value="1"/>
</dbReference>
<dbReference type="AlphaFoldDB" id="A0A6S6PIE9"/>
<dbReference type="SUPFAM" id="SSF158472">
    <property type="entry name" value="HAMP domain-like"/>
    <property type="match status" value="1"/>
</dbReference>
<dbReference type="RefSeq" id="WP_099347671.1">
    <property type="nucleotide sequence ID" value="NZ_AP023326.1"/>
</dbReference>
<organism evidence="9 10">
    <name type="scientific">Acetobacter aceti</name>
    <dbReference type="NCBI Taxonomy" id="435"/>
    <lineage>
        <taxon>Bacteria</taxon>
        <taxon>Pseudomonadati</taxon>
        <taxon>Pseudomonadota</taxon>
        <taxon>Alphaproteobacteria</taxon>
        <taxon>Acetobacterales</taxon>
        <taxon>Acetobacteraceae</taxon>
        <taxon>Acetobacter</taxon>
        <taxon>Acetobacter subgen. Acetobacter</taxon>
    </lineage>
</organism>
<reference evidence="9 10" key="1">
    <citation type="submission" date="2020-07" db="EMBL/GenBank/DDBJ databases">
        <title>Complete Genome Sequence of an acetic acid bacterium, Acetobacter aceti JCM20276.</title>
        <authorList>
            <person name="Hirose Y."/>
            <person name="Mihara H."/>
        </authorList>
    </citation>
    <scope>NUCLEOTIDE SEQUENCE [LARGE SCALE GENOMIC DNA]</scope>
    <source>
        <strain evidence="9 10">JCM20276</strain>
    </source>
</reference>
<dbReference type="GO" id="GO:0007165">
    <property type="term" value="P:signal transduction"/>
    <property type="evidence" value="ECO:0007669"/>
    <property type="project" value="UniProtKB-KW"/>
</dbReference>
<proteinExistence type="inferred from homology"/>
<keyword evidence="6" id="KW-0812">Transmembrane</keyword>
<keyword evidence="6" id="KW-0472">Membrane</keyword>
<evidence type="ECO:0000259" key="7">
    <source>
        <dbReference type="PROSITE" id="PS50111"/>
    </source>
</evidence>
<sequence>MSLHWLLYVAPARKKIYYVMAAPIALSIMELGTSLFWLRTGVIAKADSFLVAGSAVQLLFFVLVTYVLVQTMVAPFEKIVSATEQIASGDLDATIPYQQAKDCIGRLAKALTCFRDQALENVRRHQGALEQSQAAAAKQKEFAAKSNEMQQRTEKLMGELMKGMKRLSSGDLSFRYTEAFLPEYEMFREDFNAVAERFSSTIGRAASSASTIADSCSEIALASDDLARRTEHQAGSLGEIASAVNTLTQRVQKTAQDAMDARKATGGAREQASESASVVQSAVKAMHEIEESSTKVADILGVMDEIAFQTNLLALNAGVEAARAGEAGRGFAVVATEVRSLAQRSAVSAKNIKELIALSSRQVSTGVKLVSQTGVALSKISENVETISEIIDSISSSAQEQADNLGRINGSLGEMDQATQQNAAMVEETTAASHSLTHEVQDLAKAVSEFSISRNFVKNMGETTRSTRSLQVKTGPVSAPLPAPNPAAAARHTVSDDGWEDF</sequence>
<dbReference type="GO" id="GO:0005886">
    <property type="term" value="C:plasma membrane"/>
    <property type="evidence" value="ECO:0007669"/>
    <property type="project" value="TreeGrafter"/>
</dbReference>
<feature type="transmembrane region" description="Helical" evidence="6">
    <location>
        <begin position="16"/>
        <end position="37"/>
    </location>
</feature>
<dbReference type="SMART" id="SM00304">
    <property type="entry name" value="HAMP"/>
    <property type="match status" value="3"/>
</dbReference>
<dbReference type="Pfam" id="PF00672">
    <property type="entry name" value="HAMP"/>
    <property type="match status" value="1"/>
</dbReference>
<dbReference type="Proteomes" id="UP000515220">
    <property type="component" value="Chromosome"/>
</dbReference>
<evidence type="ECO:0000256" key="5">
    <source>
        <dbReference type="SAM" id="MobiDB-lite"/>
    </source>
</evidence>
<evidence type="ECO:0000313" key="10">
    <source>
        <dbReference type="Proteomes" id="UP000515220"/>
    </source>
</evidence>
<dbReference type="SUPFAM" id="SSF58104">
    <property type="entry name" value="Methyl-accepting chemotaxis protein (MCP) signaling domain"/>
    <property type="match status" value="1"/>
</dbReference>
<evidence type="ECO:0000259" key="8">
    <source>
        <dbReference type="PROSITE" id="PS50885"/>
    </source>
</evidence>
<accession>A0A6S6PIE9</accession>
<evidence type="ECO:0000256" key="6">
    <source>
        <dbReference type="SAM" id="Phobius"/>
    </source>
</evidence>
<dbReference type="PANTHER" id="PTHR43531">
    <property type="entry name" value="PROTEIN ICFG"/>
    <property type="match status" value="1"/>
</dbReference>
<dbReference type="InterPro" id="IPR003660">
    <property type="entry name" value="HAMP_dom"/>
</dbReference>
<comment type="subcellular location">
    <subcellularLocation>
        <location evidence="1">Membrane</location>
    </subcellularLocation>
</comment>
<feature type="domain" description="Methyl-accepting transducer" evidence="7">
    <location>
        <begin position="208"/>
        <end position="437"/>
    </location>
</feature>
<feature type="compositionally biased region" description="Polar residues" evidence="5">
    <location>
        <begin position="462"/>
        <end position="472"/>
    </location>
</feature>
<evidence type="ECO:0000256" key="4">
    <source>
        <dbReference type="PROSITE-ProRule" id="PRU00284"/>
    </source>
</evidence>
<protein>
    <recommendedName>
        <fullName evidence="11">Chemotaxis protein</fullName>
    </recommendedName>
</protein>
<dbReference type="CDD" id="cd06225">
    <property type="entry name" value="HAMP"/>
    <property type="match status" value="1"/>
</dbReference>
<feature type="region of interest" description="Disordered" evidence="5">
    <location>
        <begin position="462"/>
        <end position="502"/>
    </location>
</feature>
<feature type="transmembrane region" description="Helical" evidence="6">
    <location>
        <begin position="49"/>
        <end position="69"/>
    </location>
</feature>
<evidence type="ECO:0000313" key="9">
    <source>
        <dbReference type="EMBL" id="BCI66465.1"/>
    </source>
</evidence>
<keyword evidence="4" id="KW-0807">Transducer</keyword>
<dbReference type="FunFam" id="1.10.287.950:FF:000001">
    <property type="entry name" value="Methyl-accepting chemotaxis sensory transducer"/>
    <property type="match status" value="1"/>
</dbReference>
<dbReference type="SMART" id="SM00283">
    <property type="entry name" value="MA"/>
    <property type="match status" value="1"/>
</dbReference>
<feature type="domain" description="HAMP" evidence="8">
    <location>
        <begin position="159"/>
        <end position="203"/>
    </location>
</feature>
<dbReference type="InterPro" id="IPR051310">
    <property type="entry name" value="MCP_chemotaxis"/>
</dbReference>
<evidence type="ECO:0000256" key="3">
    <source>
        <dbReference type="ARBA" id="ARBA00029447"/>
    </source>
</evidence>
<gene>
    <name evidence="9" type="ORF">AAJCM20276_10890</name>
</gene>
<evidence type="ECO:0008006" key="11">
    <source>
        <dbReference type="Google" id="ProtNLM"/>
    </source>
</evidence>
<feature type="domain" description="HAMP" evidence="8">
    <location>
        <begin position="70"/>
        <end position="123"/>
    </location>
</feature>
<dbReference type="CDD" id="cd11386">
    <property type="entry name" value="MCP_signal"/>
    <property type="match status" value="1"/>
</dbReference>
<name>A0A6S6PIE9_ACEAC</name>
<dbReference type="PROSITE" id="PS50111">
    <property type="entry name" value="CHEMOTAXIS_TRANSDUC_2"/>
    <property type="match status" value="1"/>
</dbReference>
<dbReference type="Gene3D" id="1.10.287.950">
    <property type="entry name" value="Methyl-accepting chemotaxis protein"/>
    <property type="match status" value="1"/>
</dbReference>
<keyword evidence="2" id="KW-0145">Chemotaxis</keyword>